<evidence type="ECO:0000256" key="1">
    <source>
        <dbReference type="SAM" id="MobiDB-lite"/>
    </source>
</evidence>
<protein>
    <submittedName>
        <fullName evidence="3">Uncharacterized protein</fullName>
    </submittedName>
</protein>
<name>A0A3N4HXS0_ASCIM</name>
<dbReference type="AlphaFoldDB" id="A0A3N4HXS0"/>
<gene>
    <name evidence="3" type="ORF">BJ508DRAFT_152987</name>
</gene>
<sequence>MYCGVSPIHSVNVSSRRRTGMMRSLGYLASISTFVSLFLSSSVTGHHLSGDNQGGNSLKFSFGHGTDNLWKILTPTDDQLFTDSNFVITWDDADSHETALQISLRKTGIIKNNHDTGIVLFKEVSSKESPLECYMPADLEEGDYQVIITHPHELKPDFPHGWGIASSVFAVHHHYSEHPDSDALEPSEASPSPAPGRVTAHIPFYKTVTPNINPTVEPTIKQKADCPPDRTCKIKPTTGVLGAMVGASVGGILLMLIFIYVYLRFTRGPNRRKSDCAELCSEIGVKPPQAQENEGERAGEATEGTFLCDEDEEGPPGRLSLARSPSKS</sequence>
<feature type="region of interest" description="Disordered" evidence="1">
    <location>
        <begin position="286"/>
        <end position="328"/>
    </location>
</feature>
<keyword evidence="2" id="KW-0472">Membrane</keyword>
<accession>A0A3N4HXS0</accession>
<reference evidence="3 4" key="1">
    <citation type="journal article" date="2018" name="Nat. Ecol. Evol.">
        <title>Pezizomycetes genomes reveal the molecular basis of ectomycorrhizal truffle lifestyle.</title>
        <authorList>
            <person name="Murat C."/>
            <person name="Payen T."/>
            <person name="Noel B."/>
            <person name="Kuo A."/>
            <person name="Morin E."/>
            <person name="Chen J."/>
            <person name="Kohler A."/>
            <person name="Krizsan K."/>
            <person name="Balestrini R."/>
            <person name="Da Silva C."/>
            <person name="Montanini B."/>
            <person name="Hainaut M."/>
            <person name="Levati E."/>
            <person name="Barry K.W."/>
            <person name="Belfiori B."/>
            <person name="Cichocki N."/>
            <person name="Clum A."/>
            <person name="Dockter R.B."/>
            <person name="Fauchery L."/>
            <person name="Guy J."/>
            <person name="Iotti M."/>
            <person name="Le Tacon F."/>
            <person name="Lindquist E.A."/>
            <person name="Lipzen A."/>
            <person name="Malagnac F."/>
            <person name="Mello A."/>
            <person name="Molinier V."/>
            <person name="Miyauchi S."/>
            <person name="Poulain J."/>
            <person name="Riccioni C."/>
            <person name="Rubini A."/>
            <person name="Sitrit Y."/>
            <person name="Splivallo R."/>
            <person name="Traeger S."/>
            <person name="Wang M."/>
            <person name="Zifcakova L."/>
            <person name="Wipf D."/>
            <person name="Zambonelli A."/>
            <person name="Paolocci F."/>
            <person name="Nowrousian M."/>
            <person name="Ottonello S."/>
            <person name="Baldrian P."/>
            <person name="Spatafora J.W."/>
            <person name="Henrissat B."/>
            <person name="Nagy L.G."/>
            <person name="Aury J.M."/>
            <person name="Wincker P."/>
            <person name="Grigoriev I.V."/>
            <person name="Bonfante P."/>
            <person name="Martin F.M."/>
        </authorList>
    </citation>
    <scope>NUCLEOTIDE SEQUENCE [LARGE SCALE GENOMIC DNA]</scope>
    <source>
        <strain evidence="3 4">RN42</strain>
    </source>
</reference>
<feature type="transmembrane region" description="Helical" evidence="2">
    <location>
        <begin position="240"/>
        <end position="263"/>
    </location>
</feature>
<evidence type="ECO:0000313" key="4">
    <source>
        <dbReference type="Proteomes" id="UP000275078"/>
    </source>
</evidence>
<organism evidence="3 4">
    <name type="scientific">Ascobolus immersus RN42</name>
    <dbReference type="NCBI Taxonomy" id="1160509"/>
    <lineage>
        <taxon>Eukaryota</taxon>
        <taxon>Fungi</taxon>
        <taxon>Dikarya</taxon>
        <taxon>Ascomycota</taxon>
        <taxon>Pezizomycotina</taxon>
        <taxon>Pezizomycetes</taxon>
        <taxon>Pezizales</taxon>
        <taxon>Ascobolaceae</taxon>
        <taxon>Ascobolus</taxon>
    </lineage>
</organism>
<keyword evidence="4" id="KW-1185">Reference proteome</keyword>
<dbReference type="EMBL" id="ML119708">
    <property type="protein sequence ID" value="RPA78652.1"/>
    <property type="molecule type" value="Genomic_DNA"/>
</dbReference>
<proteinExistence type="predicted"/>
<dbReference type="Proteomes" id="UP000275078">
    <property type="component" value="Unassembled WGS sequence"/>
</dbReference>
<keyword evidence="2" id="KW-1133">Transmembrane helix</keyword>
<evidence type="ECO:0000256" key="2">
    <source>
        <dbReference type="SAM" id="Phobius"/>
    </source>
</evidence>
<evidence type="ECO:0000313" key="3">
    <source>
        <dbReference type="EMBL" id="RPA78652.1"/>
    </source>
</evidence>
<keyword evidence="2" id="KW-0812">Transmembrane</keyword>